<evidence type="ECO:0000313" key="3">
    <source>
        <dbReference type="Proteomes" id="UP000306223"/>
    </source>
</evidence>
<name>A0A4V5MT77_9RHOB</name>
<dbReference type="EMBL" id="SUNH01000018">
    <property type="protein sequence ID" value="TJZ83098.1"/>
    <property type="molecule type" value="Genomic_DNA"/>
</dbReference>
<evidence type="ECO:0000256" key="1">
    <source>
        <dbReference type="SAM" id="MobiDB-lite"/>
    </source>
</evidence>
<protein>
    <submittedName>
        <fullName evidence="2">Uncharacterized protein</fullName>
    </submittedName>
</protein>
<comment type="caution">
    <text evidence="2">The sequence shown here is derived from an EMBL/GenBank/DDBJ whole genome shotgun (WGS) entry which is preliminary data.</text>
</comment>
<accession>A0A4V5MT77</accession>
<sequence>MGKAIPRTLSDAKDKHIALGKGPRNKTAQQQFDRAWSVLMGITGDAIIGKRDVEALCGEA</sequence>
<dbReference type="RefSeq" id="WP_136857312.1">
    <property type="nucleotide sequence ID" value="NZ_SUNH01000018.1"/>
</dbReference>
<proteinExistence type="predicted"/>
<organism evidence="2 3">
    <name type="scientific">Paracoccus hibiscisoli</name>
    <dbReference type="NCBI Taxonomy" id="2023261"/>
    <lineage>
        <taxon>Bacteria</taxon>
        <taxon>Pseudomonadati</taxon>
        <taxon>Pseudomonadota</taxon>
        <taxon>Alphaproteobacteria</taxon>
        <taxon>Rhodobacterales</taxon>
        <taxon>Paracoccaceae</taxon>
        <taxon>Paracoccus</taxon>
    </lineage>
</organism>
<feature type="region of interest" description="Disordered" evidence="1">
    <location>
        <begin position="1"/>
        <end position="28"/>
    </location>
</feature>
<reference evidence="2 3" key="1">
    <citation type="submission" date="2019-04" db="EMBL/GenBank/DDBJ databases">
        <authorList>
            <person name="Li J."/>
        </authorList>
    </citation>
    <scope>NUCLEOTIDE SEQUENCE [LARGE SCALE GENOMIC DNA]</scope>
    <source>
        <strain evidence="2 3">CCTCC AB2016182</strain>
    </source>
</reference>
<evidence type="ECO:0000313" key="2">
    <source>
        <dbReference type="EMBL" id="TJZ83098.1"/>
    </source>
</evidence>
<gene>
    <name evidence="2" type="ORF">FA740_13590</name>
</gene>
<dbReference type="AlphaFoldDB" id="A0A4V5MT77"/>
<keyword evidence="3" id="KW-1185">Reference proteome</keyword>
<dbReference type="Proteomes" id="UP000306223">
    <property type="component" value="Unassembled WGS sequence"/>
</dbReference>